<reference evidence="8" key="2">
    <citation type="journal article" date="2020" name="Microorganisms">
        <title>Osmotic Adaptation and Compatible Solute Biosynthesis of Phototrophic Bacteria as Revealed from Genome Analyses.</title>
        <authorList>
            <person name="Imhoff J.F."/>
            <person name="Rahn T."/>
            <person name="Kunzel S."/>
            <person name="Keller A."/>
            <person name="Neulinger S.C."/>
        </authorList>
    </citation>
    <scope>NUCLEOTIDE SEQUENCE</scope>
    <source>
        <strain evidence="8">DSM 4395</strain>
    </source>
</reference>
<dbReference type="InterPro" id="IPR027417">
    <property type="entry name" value="P-loop_NTPase"/>
</dbReference>
<keyword evidence="4 8" id="KW-0067">ATP-binding</keyword>
<dbReference type="PROSITE" id="PS50893">
    <property type="entry name" value="ABC_TRANSPORTER_2"/>
    <property type="match status" value="1"/>
</dbReference>
<reference evidence="8" key="1">
    <citation type="submission" date="2017-05" db="EMBL/GenBank/DDBJ databases">
        <authorList>
            <person name="Imhoff J.F."/>
            <person name="Rahn T."/>
            <person name="Kuenzel S."/>
            <person name="Neulinger S.C."/>
        </authorList>
    </citation>
    <scope>NUCLEOTIDE SEQUENCE</scope>
    <source>
        <strain evidence="8">DSM 4395</strain>
    </source>
</reference>
<evidence type="ECO:0000256" key="6">
    <source>
        <dbReference type="ARBA" id="ARBA00023136"/>
    </source>
</evidence>
<name>A0AAJ0UH19_HALSE</name>
<organism evidence="8 9">
    <name type="scientific">Halochromatium salexigens</name>
    <name type="common">Chromatium salexigens</name>
    <dbReference type="NCBI Taxonomy" id="49447"/>
    <lineage>
        <taxon>Bacteria</taxon>
        <taxon>Pseudomonadati</taxon>
        <taxon>Pseudomonadota</taxon>
        <taxon>Gammaproteobacteria</taxon>
        <taxon>Chromatiales</taxon>
        <taxon>Chromatiaceae</taxon>
        <taxon>Halochromatium</taxon>
    </lineage>
</organism>
<dbReference type="InterPro" id="IPR017871">
    <property type="entry name" value="ABC_transporter-like_CS"/>
</dbReference>
<keyword evidence="9" id="KW-1185">Reference proteome</keyword>
<protein>
    <submittedName>
        <fullName evidence="8">Heme ABC exporter ATP-binding protein CcmA</fullName>
    </submittedName>
</protein>
<accession>A0AAJ0UH19</accession>
<dbReference type="PROSITE" id="PS00211">
    <property type="entry name" value="ABC_TRANSPORTER_1"/>
    <property type="match status" value="1"/>
</dbReference>
<dbReference type="AlphaFoldDB" id="A0AAJ0UH19"/>
<dbReference type="NCBIfam" id="NF010061">
    <property type="entry name" value="PRK13538.1"/>
    <property type="match status" value="1"/>
</dbReference>
<dbReference type="RefSeq" id="WP_201246167.1">
    <property type="nucleotide sequence ID" value="NZ_NHSF01000063.1"/>
</dbReference>
<dbReference type="GO" id="GO:0017004">
    <property type="term" value="P:cytochrome complex assembly"/>
    <property type="evidence" value="ECO:0007669"/>
    <property type="project" value="UniProtKB-KW"/>
</dbReference>
<evidence type="ECO:0000256" key="1">
    <source>
        <dbReference type="ARBA" id="ARBA00022448"/>
    </source>
</evidence>
<dbReference type="Pfam" id="PF00005">
    <property type="entry name" value="ABC_tran"/>
    <property type="match status" value="1"/>
</dbReference>
<keyword evidence="5" id="KW-1278">Translocase</keyword>
<keyword evidence="3" id="KW-0201">Cytochrome c-type biogenesis</keyword>
<dbReference type="InterPro" id="IPR003439">
    <property type="entry name" value="ABC_transporter-like_ATP-bd"/>
</dbReference>
<gene>
    <name evidence="8" type="ORF">CCR82_12590</name>
</gene>
<dbReference type="Gene3D" id="3.40.50.300">
    <property type="entry name" value="P-loop containing nucleotide triphosphate hydrolases"/>
    <property type="match status" value="1"/>
</dbReference>
<dbReference type="SMART" id="SM00382">
    <property type="entry name" value="AAA"/>
    <property type="match status" value="1"/>
</dbReference>
<feature type="domain" description="ABC transporter" evidence="7">
    <location>
        <begin position="2"/>
        <end position="230"/>
    </location>
</feature>
<sequence length="231" mass="24891">MLEVTDLACRRGERDLFSGLGFQLPAQTLLHVRGRNGSGKTTLLRVLCGLLRPDAGQIRWRGEHIRDLAEDYNRDLLYFGHLNGIKADLSGLENLRIASTLDQDPVDEAAILAALARIGLAGFEDLPTRMLSQGQKKRVALARLILSKAPLWILDEPFTALDVDAVEFLQQLISAQVADGGSVVLTTHQEVPLTRGAIQRLTLGEAVDDLDTSSAASAPAPCAPDPSASAH</sequence>
<proteinExistence type="predicted"/>
<evidence type="ECO:0000259" key="7">
    <source>
        <dbReference type="PROSITE" id="PS50893"/>
    </source>
</evidence>
<dbReference type="GO" id="GO:0005524">
    <property type="term" value="F:ATP binding"/>
    <property type="evidence" value="ECO:0007669"/>
    <property type="project" value="UniProtKB-KW"/>
</dbReference>
<dbReference type="GO" id="GO:0022857">
    <property type="term" value="F:transmembrane transporter activity"/>
    <property type="evidence" value="ECO:0007669"/>
    <property type="project" value="InterPro"/>
</dbReference>
<evidence type="ECO:0000256" key="5">
    <source>
        <dbReference type="ARBA" id="ARBA00022967"/>
    </source>
</evidence>
<evidence type="ECO:0000313" key="9">
    <source>
        <dbReference type="Proteomes" id="UP001296967"/>
    </source>
</evidence>
<keyword evidence="1" id="KW-0813">Transport</keyword>
<keyword evidence="2" id="KW-0547">Nucleotide-binding</keyword>
<evidence type="ECO:0000313" key="8">
    <source>
        <dbReference type="EMBL" id="MBK5931329.1"/>
    </source>
</evidence>
<evidence type="ECO:0000256" key="2">
    <source>
        <dbReference type="ARBA" id="ARBA00022741"/>
    </source>
</evidence>
<dbReference type="PANTHER" id="PTHR43499:SF1">
    <property type="entry name" value="ABC TRANSPORTER I FAMILY MEMBER 1"/>
    <property type="match status" value="1"/>
</dbReference>
<evidence type="ECO:0000256" key="3">
    <source>
        <dbReference type="ARBA" id="ARBA00022748"/>
    </source>
</evidence>
<keyword evidence="6" id="KW-0472">Membrane</keyword>
<dbReference type="Proteomes" id="UP001296967">
    <property type="component" value="Unassembled WGS sequence"/>
</dbReference>
<comment type="caution">
    <text evidence="8">The sequence shown here is derived from an EMBL/GenBank/DDBJ whole genome shotgun (WGS) entry which is preliminary data.</text>
</comment>
<dbReference type="InterPro" id="IPR005895">
    <property type="entry name" value="ABC_transptr_haem_export_CcmA"/>
</dbReference>
<dbReference type="SUPFAM" id="SSF52540">
    <property type="entry name" value="P-loop containing nucleoside triphosphate hydrolases"/>
    <property type="match status" value="1"/>
</dbReference>
<dbReference type="NCBIfam" id="TIGR01189">
    <property type="entry name" value="ccmA"/>
    <property type="match status" value="1"/>
</dbReference>
<evidence type="ECO:0000256" key="4">
    <source>
        <dbReference type="ARBA" id="ARBA00022840"/>
    </source>
</evidence>
<dbReference type="GO" id="GO:0016887">
    <property type="term" value="F:ATP hydrolysis activity"/>
    <property type="evidence" value="ECO:0007669"/>
    <property type="project" value="InterPro"/>
</dbReference>
<dbReference type="PANTHER" id="PTHR43499">
    <property type="entry name" value="ABC TRANSPORTER I FAMILY MEMBER 1"/>
    <property type="match status" value="1"/>
</dbReference>
<dbReference type="InterPro" id="IPR003593">
    <property type="entry name" value="AAA+_ATPase"/>
</dbReference>
<dbReference type="EMBL" id="NHSF01000063">
    <property type="protein sequence ID" value="MBK5931329.1"/>
    <property type="molecule type" value="Genomic_DNA"/>
</dbReference>